<dbReference type="Gene3D" id="3.30.1120.120">
    <property type="match status" value="1"/>
</dbReference>
<dbReference type="HOGENOM" id="CLU_013001_0_0_1"/>
<dbReference type="GO" id="GO:0005634">
    <property type="term" value="C:nucleus"/>
    <property type="evidence" value="ECO:0007669"/>
    <property type="project" value="TreeGrafter"/>
</dbReference>
<dbReference type="Pfam" id="PF18190">
    <property type="entry name" value="Plk4_PB1"/>
    <property type="match status" value="1"/>
</dbReference>
<evidence type="ECO:0000313" key="6">
    <source>
        <dbReference type="Proteomes" id="UP000027265"/>
    </source>
</evidence>
<dbReference type="PROSITE" id="PS51984">
    <property type="entry name" value="CPB1"/>
    <property type="match status" value="1"/>
</dbReference>
<dbReference type="STRING" id="933084.A0A067QFT4"/>
<name>A0A067QFT4_9AGAM</name>
<dbReference type="OrthoDB" id="408964at2759"/>
<dbReference type="SUPFAM" id="SSF56112">
    <property type="entry name" value="Protein kinase-like (PK-like)"/>
    <property type="match status" value="1"/>
</dbReference>
<dbReference type="Gene3D" id="1.10.510.10">
    <property type="entry name" value="Transferase(Phosphotransferase) domain 1"/>
    <property type="match status" value="1"/>
</dbReference>
<evidence type="ECO:0000313" key="5">
    <source>
        <dbReference type="EMBL" id="KDQ62377.1"/>
    </source>
</evidence>
<dbReference type="InterPro" id="IPR046437">
    <property type="entry name" value="Ser_Thr-PK_POLO_box_1_sf"/>
</dbReference>
<evidence type="ECO:0000259" key="3">
    <source>
        <dbReference type="PROSITE" id="PS50011"/>
    </source>
</evidence>
<dbReference type="AlphaFoldDB" id="A0A067QFT4"/>
<feature type="domain" description="Protein kinase" evidence="3">
    <location>
        <begin position="1"/>
        <end position="249"/>
    </location>
</feature>
<dbReference type="GO" id="GO:0005737">
    <property type="term" value="C:cytoplasm"/>
    <property type="evidence" value="ECO:0007669"/>
    <property type="project" value="UniProtKB-SubCell"/>
</dbReference>
<dbReference type="PANTHER" id="PTHR24345">
    <property type="entry name" value="SERINE/THREONINE-PROTEIN KINASE PLK"/>
    <property type="match status" value="1"/>
</dbReference>
<gene>
    <name evidence="5" type="ORF">JAAARDRAFT_189704</name>
</gene>
<dbReference type="InterPro" id="IPR033699">
    <property type="entry name" value="POLO_box_Plk4_1"/>
</dbReference>
<dbReference type="Pfam" id="PF00069">
    <property type="entry name" value="Pkinase"/>
    <property type="match status" value="1"/>
</dbReference>
<feature type="domain" description="Cryptic POLO box 1 (CPB1)" evidence="4">
    <location>
        <begin position="483"/>
        <end position="591"/>
    </location>
</feature>
<dbReference type="GO" id="GO:0000776">
    <property type="term" value="C:kinetochore"/>
    <property type="evidence" value="ECO:0007669"/>
    <property type="project" value="TreeGrafter"/>
</dbReference>
<dbReference type="InterPro" id="IPR000719">
    <property type="entry name" value="Prot_kinase_dom"/>
</dbReference>
<organism evidence="5 6">
    <name type="scientific">Jaapia argillacea MUCL 33604</name>
    <dbReference type="NCBI Taxonomy" id="933084"/>
    <lineage>
        <taxon>Eukaryota</taxon>
        <taxon>Fungi</taxon>
        <taxon>Dikarya</taxon>
        <taxon>Basidiomycota</taxon>
        <taxon>Agaricomycotina</taxon>
        <taxon>Agaricomycetes</taxon>
        <taxon>Agaricomycetidae</taxon>
        <taxon>Jaapiales</taxon>
        <taxon>Jaapiaceae</taxon>
        <taxon>Jaapia</taxon>
    </lineage>
</organism>
<dbReference type="EMBL" id="KL197711">
    <property type="protein sequence ID" value="KDQ62377.1"/>
    <property type="molecule type" value="Genomic_DNA"/>
</dbReference>
<dbReference type="GO" id="GO:0007052">
    <property type="term" value="P:mitotic spindle organization"/>
    <property type="evidence" value="ECO:0007669"/>
    <property type="project" value="TreeGrafter"/>
</dbReference>
<evidence type="ECO:0000256" key="2">
    <source>
        <dbReference type="SAM" id="MobiDB-lite"/>
    </source>
</evidence>
<accession>A0A067QFT4</accession>
<evidence type="ECO:0000256" key="1">
    <source>
        <dbReference type="ARBA" id="ARBA00004496"/>
    </source>
</evidence>
<dbReference type="GO" id="GO:0005524">
    <property type="term" value="F:ATP binding"/>
    <property type="evidence" value="ECO:0007669"/>
    <property type="project" value="InterPro"/>
</dbReference>
<feature type="compositionally biased region" description="Polar residues" evidence="2">
    <location>
        <begin position="819"/>
        <end position="828"/>
    </location>
</feature>
<proteinExistence type="predicted"/>
<dbReference type="GO" id="GO:0000922">
    <property type="term" value="C:spindle pole"/>
    <property type="evidence" value="ECO:0007669"/>
    <property type="project" value="TreeGrafter"/>
</dbReference>
<feature type="region of interest" description="Disordered" evidence="2">
    <location>
        <begin position="747"/>
        <end position="828"/>
    </location>
</feature>
<sequence>MLSTRPSRSNANVDSLEVLLNSNDEAHPTFSAFIHQSLYHPSIISLFSAFSTPTQHVTVIEFCVRGTLASYLDRVQETMNTVIGERTVPNVTTESELRCVTKSLVDGLIYLRKEGILHGNIKPSNVFLTEDYRIKLGDFSLAEKLLAPSIKSSSDCRCQYTAPEIRCGEPYTFTADIWSLGCLMLCCLLGTGTVGQAGFDFEATEASQLLDGVSFEARDLISGLLQISLRTKSTLEPTPTSLQRLNPKAINLIQLKRNHSNSENDFLPPNCANVKLGTQGPHSSSRILAPSKLKLNQVQSQQALGLGKPLALVSLGDKKSLLGPGSRISSNKVGLDGRKCTLRDLLRMEMDLATRTRAFSLSGDQLRRHQLQDTRRIVSAPERHTSGLGLGSLASEFNLLPVRIPAGHRPLSESWKFHSSPEEREGREVAAVVDKLVPLGQNYPPPASAESGSFNVHTAPVTINTNVNQVEAPPSPPSSAVPVGTTRPIPFSTLHLAPHTHKLSNGQITILPSRSVVVDLREKERRRGGKGDEVFLVDPGGKTVSIYSAPHLSTACCLAEPKAAYPIQNLPPAYWKQYSDAALVILQMKRHTPKLVAYLPRVKLTLMANDPPGDVELLLFLAGHFHHHAKQSKRTSDNSSNDTPEMRIRLSRERRWMEISRCLTYGPTGKGREWTNKTLILSDNGSQRLVGLREWESLDEVEKDGIKHIVNFLRVCESADELEIPKIPTKDSSRNLGATLSGNLLASTTRPVDDASDEDIPLPRFSPESHDSTRGFLPWNPTSRFSSGQHPSTAAFSSLTLQVPARPAKLTTGSGGPSGTVNFAASDS</sequence>
<reference evidence="6" key="1">
    <citation type="journal article" date="2014" name="Proc. Natl. Acad. Sci. U.S.A.">
        <title>Extensive sampling of basidiomycete genomes demonstrates inadequacy of the white-rot/brown-rot paradigm for wood decay fungi.</title>
        <authorList>
            <person name="Riley R."/>
            <person name="Salamov A.A."/>
            <person name="Brown D.W."/>
            <person name="Nagy L.G."/>
            <person name="Floudas D."/>
            <person name="Held B.W."/>
            <person name="Levasseur A."/>
            <person name="Lombard V."/>
            <person name="Morin E."/>
            <person name="Otillar R."/>
            <person name="Lindquist E.A."/>
            <person name="Sun H."/>
            <person name="LaButti K.M."/>
            <person name="Schmutz J."/>
            <person name="Jabbour D."/>
            <person name="Luo H."/>
            <person name="Baker S.E."/>
            <person name="Pisabarro A.G."/>
            <person name="Walton J.D."/>
            <person name="Blanchette R.A."/>
            <person name="Henrissat B."/>
            <person name="Martin F."/>
            <person name="Cullen D."/>
            <person name="Hibbett D.S."/>
            <person name="Grigoriev I.V."/>
        </authorList>
    </citation>
    <scope>NUCLEOTIDE SEQUENCE [LARGE SCALE GENOMIC DNA]</scope>
    <source>
        <strain evidence="6">MUCL 33604</strain>
    </source>
</reference>
<dbReference type="GO" id="GO:0004674">
    <property type="term" value="F:protein serine/threonine kinase activity"/>
    <property type="evidence" value="ECO:0007669"/>
    <property type="project" value="TreeGrafter"/>
</dbReference>
<dbReference type="CDD" id="cd00180">
    <property type="entry name" value="PKc"/>
    <property type="match status" value="1"/>
</dbReference>
<evidence type="ECO:0000259" key="4">
    <source>
        <dbReference type="PROSITE" id="PS51984"/>
    </source>
</evidence>
<protein>
    <submittedName>
        <fullName evidence="5">Uncharacterized protein</fullName>
    </submittedName>
</protein>
<feature type="compositionally biased region" description="Polar residues" evidence="2">
    <location>
        <begin position="780"/>
        <end position="801"/>
    </location>
</feature>
<keyword evidence="6" id="KW-1185">Reference proteome</keyword>
<comment type="subcellular location">
    <subcellularLocation>
        <location evidence="1">Cytoplasm</location>
    </subcellularLocation>
</comment>
<dbReference type="Proteomes" id="UP000027265">
    <property type="component" value="Unassembled WGS sequence"/>
</dbReference>
<dbReference type="PROSITE" id="PS50011">
    <property type="entry name" value="PROTEIN_KINASE_DOM"/>
    <property type="match status" value="1"/>
</dbReference>
<dbReference type="InterPro" id="IPR011009">
    <property type="entry name" value="Kinase-like_dom_sf"/>
</dbReference>
<dbReference type="InParanoid" id="A0A067QFT4"/>
<dbReference type="PANTHER" id="PTHR24345:SF43">
    <property type="entry name" value="INACTIVE SERINE_THREONINE-PROTEIN KINASE PLK5"/>
    <property type="match status" value="1"/>
</dbReference>